<dbReference type="SUPFAM" id="SSF50156">
    <property type="entry name" value="PDZ domain-like"/>
    <property type="match status" value="1"/>
</dbReference>
<evidence type="ECO:0000259" key="4">
    <source>
        <dbReference type="PROSITE" id="PS50003"/>
    </source>
</evidence>
<dbReference type="InterPro" id="IPR013761">
    <property type="entry name" value="SAM/pointed_sf"/>
</dbReference>
<feature type="compositionally biased region" description="Polar residues" evidence="3">
    <location>
        <begin position="662"/>
        <end position="672"/>
    </location>
</feature>
<dbReference type="InterPro" id="IPR036034">
    <property type="entry name" value="PDZ_sf"/>
</dbReference>
<feature type="compositionally biased region" description="Acidic residues" evidence="3">
    <location>
        <begin position="620"/>
        <end position="634"/>
    </location>
</feature>
<name>A0A7M7KKW2_VARDE</name>
<evidence type="ECO:0000313" key="9">
    <source>
        <dbReference type="Proteomes" id="UP000594260"/>
    </source>
</evidence>
<dbReference type="InterPro" id="IPR001849">
    <property type="entry name" value="PH_domain"/>
</dbReference>
<dbReference type="PANTHER" id="PTHR12844">
    <property type="entry name" value="CONNECTOR ENCHANCER OF KINASE SUPPRESSOR OF RAS"/>
    <property type="match status" value="1"/>
</dbReference>
<feature type="region of interest" description="Disordered" evidence="3">
    <location>
        <begin position="830"/>
        <end position="860"/>
    </location>
</feature>
<dbReference type="PROSITE" id="PS50003">
    <property type="entry name" value="PH_DOMAIN"/>
    <property type="match status" value="1"/>
</dbReference>
<dbReference type="OMA" id="DHTEMSE"/>
<evidence type="ECO:0000256" key="2">
    <source>
        <dbReference type="ARBA" id="ARBA00022553"/>
    </source>
</evidence>
<dbReference type="PROSITE" id="PS50106">
    <property type="entry name" value="PDZ"/>
    <property type="match status" value="1"/>
</dbReference>
<feature type="compositionally biased region" description="Low complexity" evidence="3">
    <location>
        <begin position="635"/>
        <end position="648"/>
    </location>
</feature>
<evidence type="ECO:0008006" key="10">
    <source>
        <dbReference type="Google" id="ProtNLM"/>
    </source>
</evidence>
<reference evidence="8" key="1">
    <citation type="submission" date="2021-01" db="UniProtKB">
        <authorList>
            <consortium name="EnsemblMetazoa"/>
        </authorList>
    </citation>
    <scope>IDENTIFICATION</scope>
</reference>
<dbReference type="Pfam" id="PF00536">
    <property type="entry name" value="SAM_1"/>
    <property type="match status" value="1"/>
</dbReference>
<comment type="similarity">
    <text evidence="1">Belongs to the CNKSR family.</text>
</comment>
<proteinExistence type="inferred from homology"/>
<dbReference type="PROSITE" id="PS51290">
    <property type="entry name" value="CRIC"/>
    <property type="match status" value="1"/>
</dbReference>
<dbReference type="Pfam" id="PF00169">
    <property type="entry name" value="PH"/>
    <property type="match status" value="1"/>
</dbReference>
<dbReference type="InterPro" id="IPR011993">
    <property type="entry name" value="PH-like_dom_sf"/>
</dbReference>
<dbReference type="InterPro" id="IPR017874">
    <property type="entry name" value="CRIC_domain"/>
</dbReference>
<dbReference type="Pfam" id="PF10534">
    <property type="entry name" value="CRIC_ras_sig"/>
    <property type="match status" value="1"/>
</dbReference>
<dbReference type="Gene3D" id="2.30.29.30">
    <property type="entry name" value="Pleckstrin-homology domain (PH domain)/Phosphotyrosine-binding domain (PTB)"/>
    <property type="match status" value="1"/>
</dbReference>
<feature type="domain" description="PH" evidence="4">
    <location>
        <begin position="500"/>
        <end position="596"/>
    </location>
</feature>
<feature type="compositionally biased region" description="Polar residues" evidence="3">
    <location>
        <begin position="687"/>
        <end position="708"/>
    </location>
</feature>
<evidence type="ECO:0000256" key="1">
    <source>
        <dbReference type="ARBA" id="ARBA00009498"/>
    </source>
</evidence>
<protein>
    <recommendedName>
        <fullName evidence="10">Connector enhancer of kinase suppressor of ras 2</fullName>
    </recommendedName>
</protein>
<dbReference type="SUPFAM" id="SSF47769">
    <property type="entry name" value="SAM/Pointed domain"/>
    <property type="match status" value="1"/>
</dbReference>
<dbReference type="SMART" id="SM00228">
    <property type="entry name" value="PDZ"/>
    <property type="match status" value="1"/>
</dbReference>
<organism evidence="8 9">
    <name type="scientific">Varroa destructor</name>
    <name type="common">Honeybee mite</name>
    <dbReference type="NCBI Taxonomy" id="109461"/>
    <lineage>
        <taxon>Eukaryota</taxon>
        <taxon>Metazoa</taxon>
        <taxon>Ecdysozoa</taxon>
        <taxon>Arthropoda</taxon>
        <taxon>Chelicerata</taxon>
        <taxon>Arachnida</taxon>
        <taxon>Acari</taxon>
        <taxon>Parasitiformes</taxon>
        <taxon>Mesostigmata</taxon>
        <taxon>Gamasina</taxon>
        <taxon>Dermanyssoidea</taxon>
        <taxon>Varroidae</taxon>
        <taxon>Varroa</taxon>
    </lineage>
</organism>
<dbReference type="InParanoid" id="A0A7M7KKW2"/>
<dbReference type="CDD" id="cd06748">
    <property type="entry name" value="PDZ_CNK1_2_3-like"/>
    <property type="match status" value="1"/>
</dbReference>
<dbReference type="Gene3D" id="1.10.150.50">
    <property type="entry name" value="Transcription Factor, Ets-1"/>
    <property type="match status" value="1"/>
</dbReference>
<evidence type="ECO:0000259" key="5">
    <source>
        <dbReference type="PROSITE" id="PS50105"/>
    </source>
</evidence>
<dbReference type="OrthoDB" id="74412at2759"/>
<dbReference type="CDD" id="cd09511">
    <property type="entry name" value="SAM_CNK1_2_3-suppressor"/>
    <property type="match status" value="1"/>
</dbReference>
<keyword evidence="9" id="KW-1185">Reference proteome</keyword>
<feature type="compositionally biased region" description="Basic and acidic residues" evidence="3">
    <location>
        <begin position="717"/>
        <end position="729"/>
    </location>
</feature>
<evidence type="ECO:0000313" key="8">
    <source>
        <dbReference type="EnsemblMetazoa" id="XP_022667440"/>
    </source>
</evidence>
<dbReference type="InterPro" id="IPR001660">
    <property type="entry name" value="SAM"/>
</dbReference>
<dbReference type="Gene3D" id="2.30.42.10">
    <property type="match status" value="1"/>
</dbReference>
<dbReference type="InterPro" id="IPR049628">
    <property type="entry name" value="CNK1-3_SAM"/>
</dbReference>
<sequence length="860" mass="95906">MAYINIAEWSPEHVADWLRGLDNMIIPYVHFFLNNRIDGHHLLTLGPDDLGKLNITKIGHQELILEAVNHLRQLHYNLITENLQSLALKVGCHARSLHNEIQVQILTGQSDSQAKKVNTEILAAASELIVAVKQFISWIDRPPFKGQDKYFKIRKTVLQLSLELASTAQRDHFADNPLEFIKQKCLCLAELSDFIVQEYSDSLIIQPASLDVVTAKKSAKDDDWGMQITSKYSGVHIVGSVKYQSPVQLCAKVEEGDEIVQVNYQTVLGWSLDHLTYILQDRKTEVTLTLKKRPRHSNLLGQIICLKPYKIPVNKIGYEKQQLNIPEEGFPSNLEPEPSSPRVLREVEADDDAFLPPEDKATSDQNVVSRLRSQVKNRRTTIQRRATVSGASPTVSKAPVSFEDLVDGPTVDGSSSGQHKCKKAVKDHVTRSISHDPCHGQQSPAIDPATTRRLLTPPLKHTKMEFRKLTVPHVPPSPNLPSPLKKIFASRVVSSESLLPADRHGWLFVRPRSCPKKWHKRWAMLKSSYLYLFKSRHEARAASLIFLPGFSVQSAPECSASRFAFKLEHPTVTFTLAASDHGDMLNWLKKLQEHANAKQHSESDIERNSVMPDQTVYYSESEESNPDSGEEEPGEAGATRGAPTTGGATVSGGALSFAGDTKQVSNAPSDRPSQPRDNPKPKPRTIFLSSTLPRNQNTSSISLPTTPSKPLRHRNSEHRAPGRENDEPKQQTWLRPLEGPPDVTEGMFKKAQQQQAERNKLKQVAQPVLKLRTSGEPTTGSQSNHTPPAIPPRCATSQQIKELYLNRGWGSGAKIDDTSQDHIYVTRLEATGAPGTFRPPPPNKPDILAGTNDHHHEKRI</sequence>
<dbReference type="PANTHER" id="PTHR12844:SF42">
    <property type="entry name" value="CONNECTOR ENHANCER OF KSR PROTEIN CNK"/>
    <property type="match status" value="1"/>
</dbReference>
<feature type="domain" description="PDZ" evidence="6">
    <location>
        <begin position="212"/>
        <end position="294"/>
    </location>
</feature>
<dbReference type="RefSeq" id="XP_022667440.1">
    <property type="nucleotide sequence ID" value="XM_022811705.1"/>
</dbReference>
<dbReference type="InterPro" id="IPR001478">
    <property type="entry name" value="PDZ"/>
</dbReference>
<dbReference type="InterPro" id="IPR051566">
    <property type="entry name" value="CNKSR"/>
</dbReference>
<dbReference type="Proteomes" id="UP000594260">
    <property type="component" value="Unplaced"/>
</dbReference>
<evidence type="ECO:0000256" key="3">
    <source>
        <dbReference type="SAM" id="MobiDB-lite"/>
    </source>
</evidence>
<dbReference type="FunCoup" id="A0A7M7KKW2">
    <property type="interactions" value="312"/>
</dbReference>
<dbReference type="EnsemblMetazoa" id="XM_022811705">
    <property type="protein sequence ID" value="XP_022667440"/>
    <property type="gene ID" value="LOC111252979"/>
</dbReference>
<dbReference type="SUPFAM" id="SSF50729">
    <property type="entry name" value="PH domain-like"/>
    <property type="match status" value="1"/>
</dbReference>
<dbReference type="AlphaFoldDB" id="A0A7M7KKW2"/>
<dbReference type="SMART" id="SM00233">
    <property type="entry name" value="PH"/>
    <property type="match status" value="1"/>
</dbReference>
<evidence type="ECO:0000259" key="6">
    <source>
        <dbReference type="PROSITE" id="PS50106"/>
    </source>
</evidence>
<dbReference type="GeneID" id="111252979"/>
<dbReference type="PROSITE" id="PS50105">
    <property type="entry name" value="SAM_DOMAIN"/>
    <property type="match status" value="1"/>
</dbReference>
<feature type="domain" description="CRIC" evidence="7">
    <location>
        <begin position="82"/>
        <end position="175"/>
    </location>
</feature>
<accession>A0A7M7KKW2</accession>
<feature type="region of interest" description="Disordered" evidence="3">
    <location>
        <begin position="618"/>
        <end position="792"/>
    </location>
</feature>
<keyword evidence="2" id="KW-0597">Phosphoprotein</keyword>
<feature type="domain" description="SAM" evidence="5">
    <location>
        <begin position="9"/>
        <end position="74"/>
    </location>
</feature>
<evidence type="ECO:0000259" key="7">
    <source>
        <dbReference type="PROSITE" id="PS51290"/>
    </source>
</evidence>
<feature type="compositionally biased region" description="Polar residues" evidence="3">
    <location>
        <begin position="775"/>
        <end position="786"/>
    </location>
</feature>
<dbReference type="SMART" id="SM00454">
    <property type="entry name" value="SAM"/>
    <property type="match status" value="1"/>
</dbReference>
<dbReference type="KEGG" id="vde:111252979"/>